<evidence type="ECO:0008006" key="4">
    <source>
        <dbReference type="Google" id="ProtNLM"/>
    </source>
</evidence>
<evidence type="ECO:0000313" key="2">
    <source>
        <dbReference type="EMBL" id="KEO84034.1"/>
    </source>
</evidence>
<dbReference type="STRING" id="1157490.EL26_06095"/>
<feature type="signal peptide" evidence="1">
    <location>
        <begin position="1"/>
        <end position="22"/>
    </location>
</feature>
<accession>A0A074LSD9</accession>
<comment type="caution">
    <text evidence="2">The sequence shown here is derived from an EMBL/GenBank/DDBJ whole genome shotgun (WGS) entry which is preliminary data.</text>
</comment>
<evidence type="ECO:0000313" key="3">
    <source>
        <dbReference type="Proteomes" id="UP000027931"/>
    </source>
</evidence>
<feature type="chain" id="PRO_5001696292" description="SGNH hydrolase-type esterase domain-containing protein" evidence="1">
    <location>
        <begin position="23"/>
        <end position="359"/>
    </location>
</feature>
<dbReference type="eggNOG" id="ENOG50330P7">
    <property type="taxonomic scope" value="Bacteria"/>
</dbReference>
<proteinExistence type="predicted"/>
<protein>
    <recommendedName>
        <fullName evidence="4">SGNH hydrolase-type esterase domain-containing protein</fullName>
    </recommendedName>
</protein>
<dbReference type="InterPro" id="IPR036514">
    <property type="entry name" value="SGNH_hydro_sf"/>
</dbReference>
<gene>
    <name evidence="2" type="ORF">EL26_06095</name>
</gene>
<organism evidence="2 3">
    <name type="scientific">Tumebacillus flagellatus</name>
    <dbReference type="NCBI Taxonomy" id="1157490"/>
    <lineage>
        <taxon>Bacteria</taxon>
        <taxon>Bacillati</taxon>
        <taxon>Bacillota</taxon>
        <taxon>Bacilli</taxon>
        <taxon>Bacillales</taxon>
        <taxon>Alicyclobacillaceae</taxon>
        <taxon>Tumebacillus</taxon>
    </lineage>
</organism>
<keyword evidence="3" id="KW-1185">Reference proteome</keyword>
<evidence type="ECO:0000256" key="1">
    <source>
        <dbReference type="SAM" id="SignalP"/>
    </source>
</evidence>
<sequence length="359" mass="40068">MKKLLALSLGLLSTLVAADLWAGTFAPETKLGERLVLDDTFYEQNIQLDNAVADLKAKSSPKVIALGDSTMYGSVVYENETIPYFLRQDLQKQLPQATVANLAYPGARPADLYAMLKLTADAHPDLVVVDVNVVFYAQRILDEGALANKTLKREYLFERDVPHGVFAGNRVEEVVQTALKDTNIGQYRTEINKTLFGAEPRQYIRDAVDTISPKPAPAKQPAAAEPIIGVPWTAKTWDDKERATMARIYEQGPLTEQNDSVQMLERFQDYAVSHGIRVLYYLAPQNDTLIGKFFDLGQLHANQDYLKKQLENRGAWFLDLSRAIPASQFGDYDHMLKDGNHRVADLLAAEIEAKGGLRP</sequence>
<dbReference type="OrthoDB" id="9777593at2"/>
<name>A0A074LSD9_9BACL</name>
<dbReference type="AlphaFoldDB" id="A0A074LSD9"/>
<dbReference type="RefSeq" id="WP_038085582.1">
    <property type="nucleotide sequence ID" value="NZ_JMIR01000006.1"/>
</dbReference>
<dbReference type="SUPFAM" id="SSF52266">
    <property type="entry name" value="SGNH hydrolase"/>
    <property type="match status" value="1"/>
</dbReference>
<reference evidence="2 3" key="1">
    <citation type="journal article" date="2013" name="Int. J. Syst. Evol. Microbiol.">
        <title>Tumebacillus flagellatus sp. nov., an alpha-amylase/pullulanase-producing bacterium isolated from cassava wastewater.</title>
        <authorList>
            <person name="Wang Q."/>
            <person name="Xie N."/>
            <person name="Qin Y."/>
            <person name="Shen N."/>
            <person name="Zhu J."/>
            <person name="Mi H."/>
            <person name="Huang R."/>
        </authorList>
    </citation>
    <scope>NUCLEOTIDE SEQUENCE [LARGE SCALE GENOMIC DNA]</scope>
    <source>
        <strain evidence="2 3">GST4</strain>
    </source>
</reference>
<dbReference type="Gene3D" id="3.40.50.1110">
    <property type="entry name" value="SGNH hydrolase"/>
    <property type="match status" value="1"/>
</dbReference>
<keyword evidence="1" id="KW-0732">Signal</keyword>
<dbReference type="EMBL" id="JMIR01000006">
    <property type="protein sequence ID" value="KEO84034.1"/>
    <property type="molecule type" value="Genomic_DNA"/>
</dbReference>
<dbReference type="Proteomes" id="UP000027931">
    <property type="component" value="Unassembled WGS sequence"/>
</dbReference>